<dbReference type="CDD" id="cd03784">
    <property type="entry name" value="GT1_Gtf-like"/>
    <property type="match status" value="1"/>
</dbReference>
<dbReference type="PROSITE" id="PS00375">
    <property type="entry name" value="UDPGT"/>
    <property type="match status" value="1"/>
</dbReference>
<evidence type="ECO:0000256" key="6">
    <source>
        <dbReference type="SAM" id="MobiDB-lite"/>
    </source>
</evidence>
<dbReference type="EMBL" id="JAATIQ010000547">
    <property type="protein sequence ID" value="KAF4351800.1"/>
    <property type="molecule type" value="Genomic_DNA"/>
</dbReference>
<comment type="similarity">
    <text evidence="1 4">Belongs to the UDP-glycosyltransferase family.</text>
</comment>
<evidence type="ECO:0000313" key="7">
    <source>
        <dbReference type="EMBL" id="KAF4351800.1"/>
    </source>
</evidence>
<keyword evidence="2 4" id="KW-0328">Glycosyltransferase</keyword>
<dbReference type="GO" id="GO:0008194">
    <property type="term" value="F:UDP-glycosyltransferase activity"/>
    <property type="evidence" value="ECO:0007669"/>
    <property type="project" value="InterPro"/>
</dbReference>
<dbReference type="InterPro" id="IPR035595">
    <property type="entry name" value="UDP_glycos_trans_CS"/>
</dbReference>
<dbReference type="Proteomes" id="UP000583929">
    <property type="component" value="Unassembled WGS sequence"/>
</dbReference>
<accession>A0A7J6E1U7</accession>
<sequence>MDQKTHIAIFPSLPISHLIPFIEFAKRLVLDHHNFHVTCLLLTTTEDHISPSRAKMAILDSLPAAIDIIFLPPVNLDDLPEDHKLRLTITRSLSSLQTTLKSLLITNRLDAFFADLFGFEAIEIAKGLNVPSFIFFTSNALSLALFLHLPNLDHELLSSVRFLSDLPDPIQLPGCVPLPSNTLMDTMQDRESKSYKSLLNLSKGLYLTEGRIVNIFLAMEFEAIKALEANDRMPRVFLVGPIVKKESSDDHDKSECMTWLDKQPRGSVLYVSFGSGGTLSSDQMNELAFGLEMSGKNFLWVTRRPNNESSSANFLKQSSRQSQSQNQSQDKYFDYLPSGFFERTKGRGLVVESWVPQARVLSHGSTGGFMSHCGWSSILESIVNGVPLIVWPLYAEQKMNAVMLVEELHVAMRLSCGENGIVGRDEIVRGVKEIMDQSCEEGKKVGKCMNELKNDAIMALGEDGSSKKALSELAFMLLNKASN</sequence>
<feature type="region of interest" description="Disordered" evidence="6">
    <location>
        <begin position="310"/>
        <end position="329"/>
    </location>
</feature>
<dbReference type="PANTHER" id="PTHR48046">
    <property type="entry name" value="UDP-GLYCOSYLTRANSFERASE 72E1"/>
    <property type="match status" value="1"/>
</dbReference>
<gene>
    <name evidence="7" type="ORF">G4B88_030161</name>
</gene>
<proteinExistence type="inferred from homology"/>
<evidence type="ECO:0000256" key="1">
    <source>
        <dbReference type="ARBA" id="ARBA00009995"/>
    </source>
</evidence>
<feature type="compositionally biased region" description="Low complexity" evidence="6">
    <location>
        <begin position="317"/>
        <end position="329"/>
    </location>
</feature>
<keyword evidence="3 4" id="KW-0808">Transferase</keyword>
<dbReference type="SUPFAM" id="SSF53756">
    <property type="entry name" value="UDP-Glycosyltransferase/glycogen phosphorylase"/>
    <property type="match status" value="1"/>
</dbReference>
<reference evidence="7 8" key="1">
    <citation type="journal article" date="2020" name="bioRxiv">
        <title>Sequence and annotation of 42 cannabis genomes reveals extensive copy number variation in cannabinoid synthesis and pathogen resistance genes.</title>
        <authorList>
            <person name="Mckernan K.J."/>
            <person name="Helbert Y."/>
            <person name="Kane L.T."/>
            <person name="Ebling H."/>
            <person name="Zhang L."/>
            <person name="Liu B."/>
            <person name="Eaton Z."/>
            <person name="Mclaughlin S."/>
            <person name="Kingan S."/>
            <person name="Baybayan P."/>
            <person name="Concepcion G."/>
            <person name="Jordan M."/>
            <person name="Riva A."/>
            <person name="Barbazuk W."/>
            <person name="Harkins T."/>
        </authorList>
    </citation>
    <scope>NUCLEOTIDE SEQUENCE [LARGE SCALE GENOMIC DNA]</scope>
    <source>
        <strain evidence="8">cv. Jamaican Lion 4</strain>
        <tissue evidence="7">Leaf</tissue>
    </source>
</reference>
<evidence type="ECO:0000256" key="5">
    <source>
        <dbReference type="RuleBase" id="RU362057"/>
    </source>
</evidence>
<dbReference type="Pfam" id="PF00201">
    <property type="entry name" value="UDPGT"/>
    <property type="match status" value="1"/>
</dbReference>
<protein>
    <recommendedName>
        <fullName evidence="5">Glycosyltransferase</fullName>
        <ecNumber evidence="5">2.4.1.-</ecNumber>
    </recommendedName>
</protein>
<dbReference type="PANTHER" id="PTHR48046:SF1">
    <property type="entry name" value="GLYCOSYLTRANSFERASE-RELATED"/>
    <property type="match status" value="1"/>
</dbReference>
<evidence type="ECO:0000313" key="8">
    <source>
        <dbReference type="Proteomes" id="UP000583929"/>
    </source>
</evidence>
<name>A0A7J6E1U7_CANSA</name>
<dbReference type="AlphaFoldDB" id="A0A7J6E1U7"/>
<dbReference type="FunFam" id="3.40.50.2000:FF:000056">
    <property type="entry name" value="Glycosyltransferase"/>
    <property type="match status" value="1"/>
</dbReference>
<evidence type="ECO:0000256" key="4">
    <source>
        <dbReference type="RuleBase" id="RU003718"/>
    </source>
</evidence>
<dbReference type="InterPro" id="IPR002213">
    <property type="entry name" value="UDP_glucos_trans"/>
</dbReference>
<dbReference type="Gene3D" id="3.40.50.2000">
    <property type="entry name" value="Glycogen Phosphorylase B"/>
    <property type="match status" value="2"/>
</dbReference>
<evidence type="ECO:0000256" key="3">
    <source>
        <dbReference type="ARBA" id="ARBA00022679"/>
    </source>
</evidence>
<organism evidence="7 8">
    <name type="scientific">Cannabis sativa</name>
    <name type="common">Hemp</name>
    <name type="synonym">Marijuana</name>
    <dbReference type="NCBI Taxonomy" id="3483"/>
    <lineage>
        <taxon>Eukaryota</taxon>
        <taxon>Viridiplantae</taxon>
        <taxon>Streptophyta</taxon>
        <taxon>Embryophyta</taxon>
        <taxon>Tracheophyta</taxon>
        <taxon>Spermatophyta</taxon>
        <taxon>Magnoliopsida</taxon>
        <taxon>eudicotyledons</taxon>
        <taxon>Gunneridae</taxon>
        <taxon>Pentapetalae</taxon>
        <taxon>rosids</taxon>
        <taxon>fabids</taxon>
        <taxon>Rosales</taxon>
        <taxon>Cannabaceae</taxon>
        <taxon>Cannabis</taxon>
    </lineage>
</organism>
<comment type="caution">
    <text evidence="7">The sequence shown here is derived from an EMBL/GenBank/DDBJ whole genome shotgun (WGS) entry which is preliminary data.</text>
</comment>
<keyword evidence="8" id="KW-1185">Reference proteome</keyword>
<evidence type="ECO:0000256" key="2">
    <source>
        <dbReference type="ARBA" id="ARBA00022676"/>
    </source>
</evidence>
<dbReference type="EC" id="2.4.1.-" evidence="5"/>